<dbReference type="InterPro" id="IPR036643">
    <property type="entry name" value="RNApol_insert_sf"/>
</dbReference>
<dbReference type="GO" id="GO:0006351">
    <property type="term" value="P:DNA-templated transcription"/>
    <property type="evidence" value="ECO:0007669"/>
    <property type="project" value="InterPro"/>
</dbReference>
<name>A0A0V0Y9S5_TRIPS</name>
<evidence type="ECO:0000259" key="9">
    <source>
        <dbReference type="PROSITE" id="PS51733"/>
    </source>
</evidence>
<comment type="subcellular location">
    <subcellularLocation>
        <location evidence="1">Nucleus</location>
    </subcellularLocation>
</comment>
<dbReference type="Gene3D" id="2.170.120.12">
    <property type="entry name" value="DNA-directed RNA polymerase, insert domain"/>
    <property type="match status" value="1"/>
</dbReference>
<dbReference type="PROSITE" id="PS00446">
    <property type="entry name" value="RNA_POL_D_30KD"/>
    <property type="match status" value="1"/>
</dbReference>
<dbReference type="GO" id="GO:0005737">
    <property type="term" value="C:cytoplasm"/>
    <property type="evidence" value="ECO:0007669"/>
    <property type="project" value="TreeGrafter"/>
</dbReference>
<proteinExistence type="inferred from homology"/>
<organism evidence="10 11">
    <name type="scientific">Trichinella pseudospiralis</name>
    <name type="common">Parasitic roundworm</name>
    <dbReference type="NCBI Taxonomy" id="6337"/>
    <lineage>
        <taxon>Eukaryota</taxon>
        <taxon>Metazoa</taxon>
        <taxon>Ecdysozoa</taxon>
        <taxon>Nematoda</taxon>
        <taxon>Enoplea</taxon>
        <taxon>Dorylaimia</taxon>
        <taxon>Trichinellida</taxon>
        <taxon>Trichinellidae</taxon>
        <taxon>Trichinella</taxon>
    </lineage>
</organism>
<comment type="caution">
    <text evidence="10">The sequence shown here is derived from an EMBL/GenBank/DDBJ whole genome shotgun (WGS) entry which is preliminary data.</text>
</comment>
<dbReference type="InterPro" id="IPR001514">
    <property type="entry name" value="DNA-dir_RNA_pol_30-40kDasu_CS"/>
</dbReference>
<dbReference type="InterPro" id="IPR011262">
    <property type="entry name" value="DNA-dir_RNA_pol_insert"/>
</dbReference>
<dbReference type="InterPro" id="IPR011263">
    <property type="entry name" value="DNA-dir_RNA_pol_RpoA/D/Rpb3"/>
</dbReference>
<dbReference type="NCBIfam" id="TIGR00121">
    <property type="entry name" value="birA_ligase"/>
    <property type="match status" value="1"/>
</dbReference>
<keyword evidence="4" id="KW-0436">Ligase</keyword>
<dbReference type="InterPro" id="IPR004143">
    <property type="entry name" value="BPL_LPL_catalytic"/>
</dbReference>
<accession>A0A0V0Y9S5</accession>
<evidence type="ECO:0000256" key="3">
    <source>
        <dbReference type="ARBA" id="ARBA00022478"/>
    </source>
</evidence>
<dbReference type="EMBL" id="JYDU01000037">
    <property type="protein sequence ID" value="KRX97016.1"/>
    <property type="molecule type" value="Genomic_DNA"/>
</dbReference>
<dbReference type="GO" id="GO:0000428">
    <property type="term" value="C:DNA-directed RNA polymerase complex"/>
    <property type="evidence" value="ECO:0007669"/>
    <property type="project" value="UniProtKB-KW"/>
</dbReference>
<dbReference type="InterPro" id="IPR022842">
    <property type="entry name" value="RNAP_Rpo3/Rpb3/RPAC1"/>
</dbReference>
<evidence type="ECO:0000256" key="1">
    <source>
        <dbReference type="ARBA" id="ARBA00004123"/>
    </source>
</evidence>
<evidence type="ECO:0000256" key="7">
    <source>
        <dbReference type="ARBA" id="ARBA00025804"/>
    </source>
</evidence>
<protein>
    <recommendedName>
        <fullName evidence="8">DNA-directed RNA polymerase II subunit RPB3</fullName>
    </recommendedName>
</protein>
<comment type="similarity">
    <text evidence="7">Belongs to the archaeal Rpo3/eukaryotic RPB3 RNA polymerase subunit family.</text>
</comment>
<dbReference type="SUPFAM" id="SSF55681">
    <property type="entry name" value="Class II aaRS and biotin synthetases"/>
    <property type="match status" value="1"/>
</dbReference>
<keyword evidence="6" id="KW-0539">Nucleus</keyword>
<dbReference type="Gene3D" id="3.30.1360.10">
    <property type="entry name" value="RNA polymerase, RBP11-like subunit"/>
    <property type="match status" value="1"/>
</dbReference>
<dbReference type="SUPFAM" id="SSF55257">
    <property type="entry name" value="RBP11-like subunits of RNA polymerase"/>
    <property type="match status" value="1"/>
</dbReference>
<evidence type="ECO:0000256" key="4">
    <source>
        <dbReference type="ARBA" id="ARBA00022598"/>
    </source>
</evidence>
<keyword evidence="3 10" id="KW-0240">DNA-directed RNA polymerase</keyword>
<dbReference type="STRING" id="6337.A0A0V0Y9S5"/>
<dbReference type="Gene3D" id="3.30.930.10">
    <property type="entry name" value="Bira Bifunctional Protein, Domain 2"/>
    <property type="match status" value="1"/>
</dbReference>
<dbReference type="FunFam" id="2.170.120.12:FF:000002">
    <property type="entry name" value="DNA-directed RNA polymerase II subunit RPB3"/>
    <property type="match status" value="1"/>
</dbReference>
<keyword evidence="5" id="KW-0804">Transcription</keyword>
<dbReference type="GO" id="GO:0003899">
    <property type="term" value="F:DNA-directed RNA polymerase activity"/>
    <property type="evidence" value="ECO:0007669"/>
    <property type="project" value="InterPro"/>
</dbReference>
<dbReference type="GO" id="GO:0005654">
    <property type="term" value="C:nucleoplasm"/>
    <property type="evidence" value="ECO:0007669"/>
    <property type="project" value="UniProtKB-ARBA"/>
</dbReference>
<dbReference type="PANTHER" id="PTHR12835:SF5">
    <property type="entry name" value="BIOTIN--PROTEIN LIGASE"/>
    <property type="match status" value="1"/>
</dbReference>
<dbReference type="InterPro" id="IPR045864">
    <property type="entry name" value="aa-tRNA-synth_II/BPL/LPL"/>
</dbReference>
<dbReference type="Pfam" id="PF01000">
    <property type="entry name" value="RNA_pol_A_bac"/>
    <property type="match status" value="1"/>
</dbReference>
<dbReference type="Pfam" id="PF01193">
    <property type="entry name" value="RNA_pol_L"/>
    <property type="match status" value="1"/>
</dbReference>
<feature type="non-terminal residue" evidence="10">
    <location>
        <position position="1"/>
    </location>
</feature>
<dbReference type="Pfam" id="PF03099">
    <property type="entry name" value="BPL_LplA_LipB"/>
    <property type="match status" value="1"/>
</dbReference>
<dbReference type="GO" id="GO:0003677">
    <property type="term" value="F:DNA binding"/>
    <property type="evidence" value="ECO:0007669"/>
    <property type="project" value="InterPro"/>
</dbReference>
<gene>
    <name evidence="10" type="primary">POLR2C</name>
    <name evidence="10" type="ORF">T4E_1419</name>
</gene>
<dbReference type="CDD" id="cd07031">
    <property type="entry name" value="RNAP_II_RPB3"/>
    <property type="match status" value="1"/>
</dbReference>
<dbReference type="SMART" id="SM00662">
    <property type="entry name" value="RPOLD"/>
    <property type="match status" value="1"/>
</dbReference>
<evidence type="ECO:0000313" key="11">
    <source>
        <dbReference type="Proteomes" id="UP000054815"/>
    </source>
</evidence>
<dbReference type="HAMAP" id="MF_00320">
    <property type="entry name" value="RNApol_arch_Rpo3"/>
    <property type="match status" value="1"/>
</dbReference>
<dbReference type="InterPro" id="IPR004408">
    <property type="entry name" value="Biotin_CoA_COase_ligase"/>
</dbReference>
<dbReference type="SUPFAM" id="SSF56553">
    <property type="entry name" value="Insert subdomain of RNA polymerase alpha subunit"/>
    <property type="match status" value="1"/>
</dbReference>
<comment type="similarity">
    <text evidence="2">Belongs to the biotin--protein ligase family.</text>
</comment>
<evidence type="ECO:0000256" key="5">
    <source>
        <dbReference type="ARBA" id="ARBA00023163"/>
    </source>
</evidence>
<dbReference type="GO" id="GO:0046983">
    <property type="term" value="F:protein dimerization activity"/>
    <property type="evidence" value="ECO:0007669"/>
    <property type="project" value="InterPro"/>
</dbReference>
<dbReference type="CDD" id="cd16442">
    <property type="entry name" value="BPL"/>
    <property type="match status" value="1"/>
</dbReference>
<evidence type="ECO:0000313" key="10">
    <source>
        <dbReference type="EMBL" id="KRX97016.1"/>
    </source>
</evidence>
<evidence type="ECO:0000256" key="6">
    <source>
        <dbReference type="ARBA" id="ARBA00023242"/>
    </source>
</evidence>
<feature type="domain" description="BPL/LPL catalytic" evidence="9">
    <location>
        <begin position="626"/>
        <end position="810"/>
    </location>
</feature>
<dbReference type="Proteomes" id="UP000054815">
    <property type="component" value="Unassembled WGS sequence"/>
</dbReference>
<reference evidence="10 11" key="1">
    <citation type="submission" date="2015-01" db="EMBL/GenBank/DDBJ databases">
        <title>Evolution of Trichinella species and genotypes.</title>
        <authorList>
            <person name="Korhonen P.K."/>
            <person name="Edoardo P."/>
            <person name="Giuseppe L.R."/>
            <person name="Gasser R.B."/>
        </authorList>
    </citation>
    <scope>NUCLEOTIDE SEQUENCE [LARGE SCALE GENOMIC DNA]</scope>
    <source>
        <strain evidence="10">ISS141</strain>
    </source>
</reference>
<sequence length="891" mass="99899">LIGMPLETDGKEWTKDKEVSFDVEILYLNDDIFRFVLKNCNLSFANALRRIFMAEVPSIAIDTVTIQSNTSVFCDEFIAHRIGLIPLTSDNVVERLRYSRDCPCLGGCNECAIQLNLEKRCGSGNTDFATSADLKSQDSRVVPACGIFVKTSEYGGESDDIVIAKLRDGQELIVTCIARKGIGKEHAKWNPTAGVGFEYDPDNAHRHTTYPVPREWPKSEYTELDEELEQAPINLLEEPKKFWFAVESSGSLKPENIVLMGLNVLRRKLTDLHSHMLNEDSKISLTLCLKISIALFFIQPFFFLKITNILHVIPPIANDISYSFVLMKARNFFRFYLSARKIMNTFAKAPNILLISCDVSDEVLQCISVATKAVIPTDVYAFYRLIDPVLNDSSIFDNAKCVIVCNSGLLIANDWRLLCAYVNKGGFLITVDRNHAESMNSFMLGSGIVTGPLCMHPTSGVAYVKNDPLGVSGEVTYTETSFMLDHIKQPNCPPAAFFRFSVSYSVGKAFFVAINFEESYLIRNFSQALKYAFACFNMQVKSPADAPKLTEGFLFINENIYEKLSQRFLAFSEVNKNLFSLTIVKSTSEYNSGNFKPASEKHLPIIIQPVKSTVDGFNIDLYFNELKAKSMGKVVLFVPVVTSTMDILSAMPTDPDIEMSTVIIAGVQLKGRGRGNNVWISPAGCAMFSFGFKKPFFSASHKVPWLQHLLVLAVVDGIRSRPGYENTDLRIKWPNDVYTSDGVKLGGSIVNSFSIHSQMTFHLGCGLNVSNQQPTVSLNQLIQPNMPPLSIEQVIAIVMTRFEQLLFMLEQGNMQEICDLYHKYWLHENQKVYLKDINTQGKVKRLDEYGYLLVECVPSGRLVSVESDGNSFDLTKGLICRKVEYENSDKS</sequence>
<evidence type="ECO:0000256" key="8">
    <source>
        <dbReference type="ARBA" id="ARBA00072506"/>
    </source>
</evidence>
<dbReference type="PROSITE" id="PS51733">
    <property type="entry name" value="BPL_LPL_CATALYTIC"/>
    <property type="match status" value="1"/>
</dbReference>
<dbReference type="AlphaFoldDB" id="A0A0V0Y9S5"/>
<dbReference type="GO" id="GO:0004077">
    <property type="term" value="F:biotin--[biotin carboxyl-carrier protein] ligase activity"/>
    <property type="evidence" value="ECO:0007669"/>
    <property type="project" value="InterPro"/>
</dbReference>
<dbReference type="PANTHER" id="PTHR12835">
    <property type="entry name" value="BIOTIN PROTEIN LIGASE"/>
    <property type="match status" value="1"/>
</dbReference>
<dbReference type="InterPro" id="IPR036603">
    <property type="entry name" value="RBP11-like"/>
</dbReference>
<evidence type="ECO:0000256" key="2">
    <source>
        <dbReference type="ARBA" id="ARBA00009934"/>
    </source>
</evidence>